<feature type="compositionally biased region" description="Low complexity" evidence="1">
    <location>
        <begin position="320"/>
        <end position="336"/>
    </location>
</feature>
<feature type="compositionally biased region" description="Low complexity" evidence="1">
    <location>
        <begin position="781"/>
        <end position="801"/>
    </location>
</feature>
<organism evidence="2 3">
    <name type="scientific">Ceratitis capitata</name>
    <name type="common">Mediterranean fruit fly</name>
    <name type="synonym">Tephritis capitata</name>
    <dbReference type="NCBI Taxonomy" id="7213"/>
    <lineage>
        <taxon>Eukaryota</taxon>
        <taxon>Metazoa</taxon>
        <taxon>Ecdysozoa</taxon>
        <taxon>Arthropoda</taxon>
        <taxon>Hexapoda</taxon>
        <taxon>Insecta</taxon>
        <taxon>Pterygota</taxon>
        <taxon>Neoptera</taxon>
        <taxon>Endopterygota</taxon>
        <taxon>Diptera</taxon>
        <taxon>Brachycera</taxon>
        <taxon>Muscomorpha</taxon>
        <taxon>Tephritoidea</taxon>
        <taxon>Tephritidae</taxon>
        <taxon>Ceratitis</taxon>
        <taxon>Ceratitis</taxon>
    </lineage>
</organism>
<feature type="compositionally biased region" description="Polar residues" evidence="1">
    <location>
        <begin position="1329"/>
        <end position="1352"/>
    </location>
</feature>
<feature type="region of interest" description="Disordered" evidence="1">
    <location>
        <begin position="708"/>
        <end position="731"/>
    </location>
</feature>
<feature type="region of interest" description="Disordered" evidence="1">
    <location>
        <begin position="525"/>
        <end position="587"/>
    </location>
</feature>
<feature type="region of interest" description="Disordered" evidence="1">
    <location>
        <begin position="1172"/>
        <end position="1197"/>
    </location>
</feature>
<evidence type="ECO:0000256" key="1">
    <source>
        <dbReference type="SAM" id="MobiDB-lite"/>
    </source>
</evidence>
<feature type="compositionally biased region" description="Polar residues" evidence="1">
    <location>
        <begin position="1172"/>
        <end position="1181"/>
    </location>
</feature>
<feature type="compositionally biased region" description="Low complexity" evidence="1">
    <location>
        <begin position="128"/>
        <end position="142"/>
    </location>
</feature>
<dbReference type="EMBL" id="CAJHJT010000001">
    <property type="protein sequence ID" value="CAD6995597.1"/>
    <property type="molecule type" value="Genomic_DNA"/>
</dbReference>
<feature type="region of interest" description="Disordered" evidence="1">
    <location>
        <begin position="781"/>
        <end position="808"/>
    </location>
</feature>
<feature type="region of interest" description="Disordered" evidence="1">
    <location>
        <begin position="845"/>
        <end position="882"/>
    </location>
</feature>
<dbReference type="OrthoDB" id="8053705at2759"/>
<evidence type="ECO:0000313" key="2">
    <source>
        <dbReference type="EMBL" id="CAD6995597.1"/>
    </source>
</evidence>
<dbReference type="Proteomes" id="UP000606786">
    <property type="component" value="Unassembled WGS sequence"/>
</dbReference>
<accession>A0A811UCE1</accession>
<feature type="region of interest" description="Disordered" evidence="1">
    <location>
        <begin position="128"/>
        <end position="153"/>
    </location>
</feature>
<evidence type="ECO:0000313" key="3">
    <source>
        <dbReference type="Proteomes" id="UP000606786"/>
    </source>
</evidence>
<feature type="compositionally biased region" description="Low complexity" evidence="1">
    <location>
        <begin position="527"/>
        <end position="536"/>
    </location>
</feature>
<protein>
    <submittedName>
        <fullName evidence="2">(Mediterranean fruit fly) hypothetical protein</fullName>
    </submittedName>
</protein>
<feature type="region of interest" description="Disordered" evidence="1">
    <location>
        <begin position="314"/>
        <end position="368"/>
    </location>
</feature>
<name>A0A811UCE1_CERCA</name>
<proteinExistence type="predicted"/>
<feature type="compositionally biased region" description="Polar residues" evidence="1">
    <location>
        <begin position="537"/>
        <end position="566"/>
    </location>
</feature>
<feature type="region of interest" description="Disordered" evidence="1">
    <location>
        <begin position="247"/>
        <end position="284"/>
    </location>
</feature>
<keyword evidence="3" id="KW-1185">Reference proteome</keyword>
<reference evidence="2" key="1">
    <citation type="submission" date="2020-11" db="EMBL/GenBank/DDBJ databases">
        <authorList>
            <person name="Whitehead M."/>
        </authorList>
    </citation>
    <scope>NUCLEOTIDE SEQUENCE</scope>
    <source>
        <strain evidence="2">EGII</strain>
    </source>
</reference>
<sequence length="1470" mass="160899">MPEKCLDFAKGNQRENSIGVSSSDSANSVYNCKQGTTVSRSNCIRTKSPEQINFKSNHYKPKVDGESRRHSVDSASSIFETKTGCCCPNHSEISRLCWKTKRKQLIRESSHASGLNINARTAKETTTIEGATTTATATTTPKPKARTTKPTSSQLATYRGRNAGYGSHHTLLASSRRDAHQKNDCVNKVISTSLPTTPNLSRLRRPKPVQYQKLPLEAASADDDVRQLQSQQYANSLQQLQMSTKKLQNTACESSNERLKRRQQQQQQQQLQEEELSEQQRQPRQMIIGSVLPAVGVDKDGASGESITVAEAQSEITETNNIHNNNNNNKKNLNKNTPIEVSAVTPRPLSKSNNLPTQPPYEQLNTNNNNNIINSINKTNDHNDENNGHAPLLLSRLPLPMPQPVPSTAAFIAASTITSTSANSTISTHSAVVGKNTLAFCEHCCESASMASSEYAHGAYAERKKNFNGEDYDRNCGEYIDSVSDLSSYRFVSDEDELSACIVADIEIAATEENSNNKTRYYKIKRNNNSSNNNNNTEQVGISTKNRRVSSTAPSGKQTKAHTNTCSVPAATPSSRSSSSPVQTSVPLPTLLSPAAVQATKATGPRRASPTICCYTIDKPVSIHYNATILEYIPNEITKTTLPTPTPGSISATAPVPIPLTNTDRSIYRLPPEAKEPNELLCDEVILSTSLPSDYGSVKGTVSQYQLAQCSSRKNKPKPPEPPPKPKQEGRTIYQTTIYSSSNALTPDNRNVLVNHFHNGEQICSNGQNIQSKLKKFEQSTSLAGGSRSASSISSVNSKNSGHYTVDEFHNTEERWPLSSRSLERSVSPEHCQLLSCFGTVKNTRDESASIKSKTNENKNDEQRTDDARRSNDTSRPSEDRLKRNEQQIYNDKETKTVARSLSESSCLVSVATPIANEKCAIKNKNNHQQQHQPHEILIQSLIPTTPPSSAHHHNKINNNINNKRRNCGDSEQIQRSAANRKESASTSVYTVATVSDGARDDLTDTFNAYTLTNSAGSSACGECNNNYNCKTRCHAEYSYSPISASTAYPFSAVSAESSRQSSQSSVSYLSSPLPKHTLRYDSYGRLKSERVSRLPTTTRSLTNGRKAASETRLHRTYQNVSVPPNYDIAFSLSATNVKLTPILCRKFNYLSDKFEDCVVESEEVDGDTCVSESANEQAQKGQGIKETVQNRDENNVGTEQISSVKNTNTTKVLPSTTDRHDTSRYTIDNNLNLNFTKTIPPEQKIYKSLSDTQNFVSNHKEGLDKTNNISEKRFFSDYSLAADFAEADCSLPCQCSSKKVAVVTGQSSPVSPTSLTLPISLQPPKSSGALNHKNSQSLPSVPQSNGTQSPLWLSTEAIGSPRLLERKPILDDVQSNCSDQTTIFHFDKECSLSATSLSSTSQLAAESGGSALHGPVVLKRIPAIHSFGHIPSIGTCSESSANARESAGKEVSTVLTRNCSEFAKHLLSI</sequence>
<feature type="compositionally biased region" description="Low complexity" evidence="1">
    <location>
        <begin position="567"/>
        <end position="587"/>
    </location>
</feature>
<gene>
    <name evidence="2" type="ORF">CCAP1982_LOCUS4304</name>
</gene>
<comment type="caution">
    <text evidence="2">The sequence shown here is derived from an EMBL/GenBank/DDBJ whole genome shotgun (WGS) entry which is preliminary data.</text>
</comment>
<feature type="region of interest" description="Disordered" evidence="1">
    <location>
        <begin position="1308"/>
        <end position="1352"/>
    </location>
</feature>
<feature type="region of interest" description="Disordered" evidence="1">
    <location>
        <begin position="947"/>
        <end position="967"/>
    </location>
</feature>
<feature type="compositionally biased region" description="Low complexity" evidence="1">
    <location>
        <begin position="1308"/>
        <end position="1325"/>
    </location>
</feature>